<keyword evidence="1" id="KW-0472">Membrane</keyword>
<evidence type="ECO:0000313" key="4">
    <source>
        <dbReference type="Proteomes" id="UP000824201"/>
    </source>
</evidence>
<dbReference type="Proteomes" id="UP000824201">
    <property type="component" value="Unassembled WGS sequence"/>
</dbReference>
<proteinExistence type="predicted"/>
<gene>
    <name evidence="3" type="ORF">IAC96_05380</name>
</gene>
<keyword evidence="1" id="KW-1133">Transmembrane helix</keyword>
<feature type="domain" description="Putative Flagellin Flp1-like" evidence="2">
    <location>
        <begin position="9"/>
        <end position="55"/>
    </location>
</feature>
<accession>A0A9D1JD26</accession>
<dbReference type="Pfam" id="PF16982">
    <property type="entry name" value="Flp1_like"/>
    <property type="match status" value="1"/>
</dbReference>
<keyword evidence="1" id="KW-0812">Transmembrane</keyword>
<dbReference type="AlphaFoldDB" id="A0A9D1JD26"/>
<feature type="transmembrane region" description="Helical" evidence="1">
    <location>
        <begin position="14"/>
        <end position="35"/>
    </location>
</feature>
<dbReference type="InterPro" id="IPR031564">
    <property type="entry name" value="Flp1-like"/>
</dbReference>
<reference evidence="3" key="1">
    <citation type="submission" date="2020-10" db="EMBL/GenBank/DDBJ databases">
        <authorList>
            <person name="Gilroy R."/>
        </authorList>
    </citation>
    <scope>NUCLEOTIDE SEQUENCE</scope>
    <source>
        <strain evidence="3">ChiW13-3771</strain>
    </source>
</reference>
<protein>
    <recommendedName>
        <fullName evidence="2">Putative Flagellin Flp1-like domain-containing protein</fullName>
    </recommendedName>
</protein>
<organism evidence="3 4">
    <name type="scientific">Candidatus Fimimorpha faecalis</name>
    <dbReference type="NCBI Taxonomy" id="2840824"/>
    <lineage>
        <taxon>Bacteria</taxon>
        <taxon>Bacillati</taxon>
        <taxon>Bacillota</taxon>
        <taxon>Clostridia</taxon>
        <taxon>Eubacteriales</taxon>
        <taxon>Candidatus Fimimorpha</taxon>
    </lineage>
</organism>
<dbReference type="EMBL" id="DVHN01000059">
    <property type="protein sequence ID" value="HIR88365.1"/>
    <property type="molecule type" value="Genomic_DNA"/>
</dbReference>
<evidence type="ECO:0000259" key="2">
    <source>
        <dbReference type="Pfam" id="PF16982"/>
    </source>
</evidence>
<reference evidence="3" key="2">
    <citation type="journal article" date="2021" name="PeerJ">
        <title>Extensive microbial diversity within the chicken gut microbiome revealed by metagenomics and culture.</title>
        <authorList>
            <person name="Gilroy R."/>
            <person name="Ravi A."/>
            <person name="Getino M."/>
            <person name="Pursley I."/>
            <person name="Horton D.L."/>
            <person name="Alikhan N.F."/>
            <person name="Baker D."/>
            <person name="Gharbi K."/>
            <person name="Hall N."/>
            <person name="Watson M."/>
            <person name="Adriaenssens E.M."/>
            <person name="Foster-Nyarko E."/>
            <person name="Jarju S."/>
            <person name="Secka A."/>
            <person name="Antonio M."/>
            <person name="Oren A."/>
            <person name="Chaudhuri R.R."/>
            <person name="La Ragione R."/>
            <person name="Hildebrand F."/>
            <person name="Pallen M.J."/>
        </authorList>
    </citation>
    <scope>NUCLEOTIDE SEQUENCE</scope>
    <source>
        <strain evidence="3">ChiW13-3771</strain>
    </source>
</reference>
<sequence>MGKEFWTVLIKDELGIGVVEIILILVVLIALVLVFKEQIKELVDNIFKNIQKNSNSVMDGY</sequence>
<evidence type="ECO:0000256" key="1">
    <source>
        <dbReference type="SAM" id="Phobius"/>
    </source>
</evidence>
<name>A0A9D1JD26_9FIRM</name>
<comment type="caution">
    <text evidence="3">The sequence shown here is derived from an EMBL/GenBank/DDBJ whole genome shotgun (WGS) entry which is preliminary data.</text>
</comment>
<evidence type="ECO:0000313" key="3">
    <source>
        <dbReference type="EMBL" id="HIR88365.1"/>
    </source>
</evidence>